<dbReference type="AlphaFoldDB" id="A0A6A6VH64"/>
<evidence type="ECO:0000313" key="2">
    <source>
        <dbReference type="EMBL" id="KAF2749149.1"/>
    </source>
</evidence>
<evidence type="ECO:0000256" key="1">
    <source>
        <dbReference type="SAM" id="MobiDB-lite"/>
    </source>
</evidence>
<dbReference type="OrthoDB" id="5275938at2759"/>
<feature type="region of interest" description="Disordered" evidence="1">
    <location>
        <begin position="96"/>
        <end position="130"/>
    </location>
</feature>
<gene>
    <name evidence="2" type="ORF">M011DRAFT_514631</name>
</gene>
<keyword evidence="3" id="KW-1185">Reference proteome</keyword>
<reference evidence="2" key="1">
    <citation type="journal article" date="2020" name="Stud. Mycol.">
        <title>101 Dothideomycetes genomes: a test case for predicting lifestyles and emergence of pathogens.</title>
        <authorList>
            <person name="Haridas S."/>
            <person name="Albert R."/>
            <person name="Binder M."/>
            <person name="Bloem J."/>
            <person name="Labutti K."/>
            <person name="Salamov A."/>
            <person name="Andreopoulos B."/>
            <person name="Baker S."/>
            <person name="Barry K."/>
            <person name="Bills G."/>
            <person name="Bluhm B."/>
            <person name="Cannon C."/>
            <person name="Castanera R."/>
            <person name="Culley D."/>
            <person name="Daum C."/>
            <person name="Ezra D."/>
            <person name="Gonzalez J."/>
            <person name="Henrissat B."/>
            <person name="Kuo A."/>
            <person name="Liang C."/>
            <person name="Lipzen A."/>
            <person name="Lutzoni F."/>
            <person name="Magnuson J."/>
            <person name="Mondo S."/>
            <person name="Nolan M."/>
            <person name="Ohm R."/>
            <person name="Pangilinan J."/>
            <person name="Park H.-J."/>
            <person name="Ramirez L."/>
            <person name="Alfaro M."/>
            <person name="Sun H."/>
            <person name="Tritt A."/>
            <person name="Yoshinaga Y."/>
            <person name="Zwiers L.-H."/>
            <person name="Turgeon B."/>
            <person name="Goodwin S."/>
            <person name="Spatafora J."/>
            <person name="Crous P."/>
            <person name="Grigoriev I."/>
        </authorList>
    </citation>
    <scope>NUCLEOTIDE SEQUENCE</scope>
    <source>
        <strain evidence="2">CBS 119925</strain>
    </source>
</reference>
<sequence>MSSAPPLDPQRTPQSPKLRHIGSPSTSPILSASSDDDYKPSTDDELDQDSDAETETELEADDEDTSNATETETETDAAYFHSFNMPSLSDQKLMLKRFKNERDEPEILQIEERKREDEDSDDSDSDDVGDAARRVARRCANAPKVDIDAAPLSPAELDNFSAITVLPSGASTTSAPGPVAKSSWGWPLFTFQDPDPPVKVVILDPRGETTIILQRRKAWSEQEFEKVHYEASATVRQHLAARIWHDNVASSPAWIFVAWVLGLANRFRPHLLAMIEKLEVAVQEDGSEELRYEGRPLPGPFPTAVLTYIKAEREAYISKLLAVTYAYVDHLERGNICAAPEKHEPEECAARLCGTFVRAIAKSGLGLERASVREVELSVAELEARLKSIKYPKPGWIHARHLPADLRAHQLDCQTVCVWYLKIDMELAGIGEVPTEFERYLSAQEKKRVG</sequence>
<name>A0A6A6VH64_9PLEO</name>
<organism evidence="2 3">
    <name type="scientific">Sporormia fimetaria CBS 119925</name>
    <dbReference type="NCBI Taxonomy" id="1340428"/>
    <lineage>
        <taxon>Eukaryota</taxon>
        <taxon>Fungi</taxon>
        <taxon>Dikarya</taxon>
        <taxon>Ascomycota</taxon>
        <taxon>Pezizomycotina</taxon>
        <taxon>Dothideomycetes</taxon>
        <taxon>Pleosporomycetidae</taxon>
        <taxon>Pleosporales</taxon>
        <taxon>Sporormiaceae</taxon>
        <taxon>Sporormia</taxon>
    </lineage>
</organism>
<proteinExistence type="predicted"/>
<feature type="compositionally biased region" description="Acidic residues" evidence="1">
    <location>
        <begin position="118"/>
        <end position="129"/>
    </location>
</feature>
<dbReference type="EMBL" id="MU006567">
    <property type="protein sequence ID" value="KAF2749149.1"/>
    <property type="molecule type" value="Genomic_DNA"/>
</dbReference>
<protein>
    <submittedName>
        <fullName evidence="2">Uncharacterized protein</fullName>
    </submittedName>
</protein>
<feature type="compositionally biased region" description="Low complexity" evidence="1">
    <location>
        <begin position="23"/>
        <end position="33"/>
    </location>
</feature>
<feature type="compositionally biased region" description="Acidic residues" evidence="1">
    <location>
        <begin position="43"/>
        <end position="75"/>
    </location>
</feature>
<dbReference type="Proteomes" id="UP000799440">
    <property type="component" value="Unassembled WGS sequence"/>
</dbReference>
<feature type="region of interest" description="Disordered" evidence="1">
    <location>
        <begin position="1"/>
        <end position="84"/>
    </location>
</feature>
<evidence type="ECO:0000313" key="3">
    <source>
        <dbReference type="Proteomes" id="UP000799440"/>
    </source>
</evidence>
<accession>A0A6A6VH64</accession>